<feature type="transmembrane region" description="Helical" evidence="8">
    <location>
        <begin position="6"/>
        <end position="26"/>
    </location>
</feature>
<proteinExistence type="inferred from homology"/>
<evidence type="ECO:0000313" key="9">
    <source>
        <dbReference type="EMBL" id="QIZ10821.1"/>
    </source>
</evidence>
<evidence type="ECO:0000313" key="10">
    <source>
        <dbReference type="Proteomes" id="UP000501868"/>
    </source>
</evidence>
<organism evidence="9 10">
    <name type="scientific">Priestia megaterium</name>
    <name type="common">Bacillus megaterium</name>
    <dbReference type="NCBI Taxonomy" id="1404"/>
    <lineage>
        <taxon>Bacteria</taxon>
        <taxon>Bacillati</taxon>
        <taxon>Bacillota</taxon>
        <taxon>Bacilli</taxon>
        <taxon>Bacillales</taxon>
        <taxon>Bacillaceae</taxon>
        <taxon>Priestia</taxon>
    </lineage>
</organism>
<dbReference type="InterPro" id="IPR000060">
    <property type="entry name" value="BCCT_transptr"/>
</dbReference>
<comment type="similarity">
    <text evidence="2">Belongs to the BCCT transporter (TC 2.A.15) family.</text>
</comment>
<sequence>MFFFDYFPFSSVLSFIAILLITSFFITSEDSATFVIGMFGGNGTLNPSNRIKMIWGIFISASAIVLLISGDAAAVQTVSTAFAFPFYIMMVIMCGRLLKAVRQEKEVTTQEKRANIIESHKHSKGEITKNRVNQI</sequence>
<evidence type="ECO:0000256" key="1">
    <source>
        <dbReference type="ARBA" id="ARBA00004651"/>
    </source>
</evidence>
<keyword evidence="5 8" id="KW-0812">Transmembrane</keyword>
<dbReference type="Proteomes" id="UP000501868">
    <property type="component" value="Chromosome"/>
</dbReference>
<evidence type="ECO:0000256" key="7">
    <source>
        <dbReference type="ARBA" id="ARBA00023136"/>
    </source>
</evidence>
<reference evidence="9 10" key="1">
    <citation type="submission" date="2020-04" db="EMBL/GenBank/DDBJ databases">
        <title>Genome-Wide Identification of 5-Methylcytosine Sites in Bacterial Genomes By High-Throughput Sequencing of MspJI Restriction Fragments.</title>
        <authorList>
            <person name="Wu V."/>
        </authorList>
    </citation>
    <scope>NUCLEOTIDE SEQUENCE [LARGE SCALE GENOMIC DNA]</scope>
    <source>
        <strain evidence="9 10">S2</strain>
    </source>
</reference>
<dbReference type="PANTHER" id="PTHR30047:SF7">
    <property type="entry name" value="HIGH-AFFINITY CHOLINE TRANSPORT PROTEIN"/>
    <property type="match status" value="1"/>
</dbReference>
<dbReference type="Pfam" id="PF02028">
    <property type="entry name" value="BCCT"/>
    <property type="match status" value="1"/>
</dbReference>
<reference evidence="9 10" key="2">
    <citation type="submission" date="2020-04" db="EMBL/GenBank/DDBJ databases">
        <authorList>
            <person name="Fomenkov A."/>
            <person name="Anton B.P."/>
            <person name="Roberts R.J."/>
        </authorList>
    </citation>
    <scope>NUCLEOTIDE SEQUENCE [LARGE SCALE GENOMIC DNA]</scope>
    <source>
        <strain evidence="9 10">S2</strain>
    </source>
</reference>
<evidence type="ECO:0000256" key="3">
    <source>
        <dbReference type="ARBA" id="ARBA00022448"/>
    </source>
</evidence>
<evidence type="ECO:0000256" key="5">
    <source>
        <dbReference type="ARBA" id="ARBA00022692"/>
    </source>
</evidence>
<protein>
    <submittedName>
        <fullName evidence="9">Uncharacterized protein</fullName>
    </submittedName>
</protein>
<accession>A0A6H1PC91</accession>
<keyword evidence="4" id="KW-1003">Cell membrane</keyword>
<dbReference type="PANTHER" id="PTHR30047">
    <property type="entry name" value="HIGH-AFFINITY CHOLINE TRANSPORT PROTEIN-RELATED"/>
    <property type="match status" value="1"/>
</dbReference>
<dbReference type="GO" id="GO:0022857">
    <property type="term" value="F:transmembrane transporter activity"/>
    <property type="evidence" value="ECO:0007669"/>
    <property type="project" value="InterPro"/>
</dbReference>
<name>A0A6H1PC91_PRIMG</name>
<feature type="transmembrane region" description="Helical" evidence="8">
    <location>
        <begin position="81"/>
        <end position="98"/>
    </location>
</feature>
<dbReference type="GO" id="GO:0005886">
    <property type="term" value="C:plasma membrane"/>
    <property type="evidence" value="ECO:0007669"/>
    <property type="project" value="UniProtKB-SubCell"/>
</dbReference>
<keyword evidence="6 8" id="KW-1133">Transmembrane helix</keyword>
<dbReference type="AlphaFoldDB" id="A0A6H1PC91"/>
<keyword evidence="3" id="KW-0813">Transport</keyword>
<evidence type="ECO:0000256" key="8">
    <source>
        <dbReference type="SAM" id="Phobius"/>
    </source>
</evidence>
<gene>
    <name evidence="9" type="ORF">HFZ78_06805</name>
</gene>
<evidence type="ECO:0000256" key="6">
    <source>
        <dbReference type="ARBA" id="ARBA00022989"/>
    </source>
</evidence>
<comment type="subcellular location">
    <subcellularLocation>
        <location evidence="1">Cell membrane</location>
        <topology evidence="1">Multi-pass membrane protein</topology>
    </subcellularLocation>
</comment>
<keyword evidence="7 8" id="KW-0472">Membrane</keyword>
<feature type="transmembrane region" description="Helical" evidence="8">
    <location>
        <begin position="54"/>
        <end position="75"/>
    </location>
</feature>
<evidence type="ECO:0000256" key="4">
    <source>
        <dbReference type="ARBA" id="ARBA00022475"/>
    </source>
</evidence>
<evidence type="ECO:0000256" key="2">
    <source>
        <dbReference type="ARBA" id="ARBA00005658"/>
    </source>
</evidence>
<dbReference type="EMBL" id="CP051128">
    <property type="protein sequence ID" value="QIZ10821.1"/>
    <property type="molecule type" value="Genomic_DNA"/>
</dbReference>